<organism evidence="3 4">
    <name type="scientific">Candidatus Magnetoglobus multicellularis str. Araruama</name>
    <dbReference type="NCBI Taxonomy" id="890399"/>
    <lineage>
        <taxon>Bacteria</taxon>
        <taxon>Pseudomonadati</taxon>
        <taxon>Thermodesulfobacteriota</taxon>
        <taxon>Desulfobacteria</taxon>
        <taxon>Desulfobacterales</taxon>
        <taxon>Desulfobacteraceae</taxon>
        <taxon>Candidatus Magnetoglobus</taxon>
    </lineage>
</organism>
<protein>
    <submittedName>
        <fullName evidence="3">RelE/StbE family addiction module toxin</fullName>
    </submittedName>
</protein>
<dbReference type="Proteomes" id="UP000189670">
    <property type="component" value="Unassembled WGS sequence"/>
</dbReference>
<evidence type="ECO:0000313" key="4">
    <source>
        <dbReference type="Proteomes" id="UP000189670"/>
    </source>
</evidence>
<dbReference type="SUPFAM" id="SSF143011">
    <property type="entry name" value="RelE-like"/>
    <property type="match status" value="1"/>
</dbReference>
<comment type="caution">
    <text evidence="3">The sequence shown here is derived from an EMBL/GenBank/DDBJ whole genome shotgun (WGS) entry which is preliminary data.</text>
</comment>
<dbReference type="PANTHER" id="PTHR33755:SF5">
    <property type="entry name" value="TYPE II TOXIN-ANTITOXIN SYSTEM RELE_PARE FAMILY TOXIN"/>
    <property type="match status" value="1"/>
</dbReference>
<dbReference type="PANTHER" id="PTHR33755">
    <property type="entry name" value="TOXIN PARE1-RELATED"/>
    <property type="match status" value="1"/>
</dbReference>
<evidence type="ECO:0000256" key="1">
    <source>
        <dbReference type="ARBA" id="ARBA00006226"/>
    </source>
</evidence>
<dbReference type="AlphaFoldDB" id="A0A1V1NYR8"/>
<comment type="similarity">
    <text evidence="1">Belongs to the RelE toxin family.</text>
</comment>
<dbReference type="InterPro" id="IPR051803">
    <property type="entry name" value="TA_system_RelE-like_toxin"/>
</dbReference>
<dbReference type="EMBL" id="ATBP01001251">
    <property type="protein sequence ID" value="ETR67704.1"/>
    <property type="molecule type" value="Genomic_DNA"/>
</dbReference>
<evidence type="ECO:0000256" key="2">
    <source>
        <dbReference type="ARBA" id="ARBA00022649"/>
    </source>
</evidence>
<gene>
    <name evidence="3" type="ORF">OMM_11309</name>
</gene>
<dbReference type="NCBIfam" id="TIGR02385">
    <property type="entry name" value="RelE_StbE"/>
    <property type="match status" value="1"/>
</dbReference>
<dbReference type="InterPro" id="IPR007712">
    <property type="entry name" value="RelE/ParE_toxin"/>
</dbReference>
<proteinExistence type="inferred from homology"/>
<keyword evidence="2" id="KW-1277">Toxin-antitoxin system</keyword>
<reference evidence="4" key="1">
    <citation type="submission" date="2012-11" db="EMBL/GenBank/DDBJ databases">
        <authorList>
            <person name="Lucero-Rivera Y.E."/>
            <person name="Tovar-Ramirez D."/>
        </authorList>
    </citation>
    <scope>NUCLEOTIDE SEQUENCE [LARGE SCALE GENOMIC DNA]</scope>
    <source>
        <strain evidence="4">Araruama</strain>
    </source>
</reference>
<sequence length="106" mass="12463">MVRTIRWTETAIEDLNEAARFINRDSPYYAAAFVKEVRKAARSLDILSERGRVVPESGRSDIREIYIKSYRLIYQVKTRKVFILALIHGARDLASLWKKRSDEYQL</sequence>
<evidence type="ECO:0000313" key="3">
    <source>
        <dbReference type="EMBL" id="ETR67704.1"/>
    </source>
</evidence>
<name>A0A1V1NYR8_9BACT</name>
<dbReference type="Pfam" id="PF05016">
    <property type="entry name" value="ParE_toxin"/>
    <property type="match status" value="1"/>
</dbReference>
<dbReference type="Gene3D" id="3.30.2310.20">
    <property type="entry name" value="RelE-like"/>
    <property type="match status" value="1"/>
</dbReference>
<dbReference type="InterPro" id="IPR035093">
    <property type="entry name" value="RelE/ParE_toxin_dom_sf"/>
</dbReference>
<accession>A0A1V1NYR8</accession>